<proteinExistence type="predicted"/>
<protein>
    <submittedName>
        <fullName evidence="1">Uncharacterized protein</fullName>
    </submittedName>
</protein>
<organism evidence="1">
    <name type="scientific">Cucumis melo</name>
    <name type="common">Muskmelon</name>
    <dbReference type="NCBI Taxonomy" id="3656"/>
    <lineage>
        <taxon>Eukaryota</taxon>
        <taxon>Viridiplantae</taxon>
        <taxon>Streptophyta</taxon>
        <taxon>Embryophyta</taxon>
        <taxon>Tracheophyta</taxon>
        <taxon>Spermatophyta</taxon>
        <taxon>Magnoliopsida</taxon>
        <taxon>eudicotyledons</taxon>
        <taxon>Gunneridae</taxon>
        <taxon>Pentapetalae</taxon>
        <taxon>rosids</taxon>
        <taxon>fabids</taxon>
        <taxon>Cucurbitales</taxon>
        <taxon>Cucurbitaceae</taxon>
        <taxon>Benincaseae</taxon>
        <taxon>Cucumis</taxon>
    </lineage>
</organism>
<evidence type="ECO:0000313" key="1">
    <source>
        <dbReference type="EnsemblPlants" id="MELO3C035153.2.1"/>
    </source>
</evidence>
<name>A0A9I9ELV0_CUCME</name>
<reference evidence="1" key="1">
    <citation type="submission" date="2023-03" db="UniProtKB">
        <authorList>
            <consortium name="EnsemblPlants"/>
        </authorList>
    </citation>
    <scope>IDENTIFICATION</scope>
</reference>
<dbReference type="AlphaFoldDB" id="A0A9I9ELV0"/>
<dbReference type="EnsemblPlants" id="MELO3C035153.2.1">
    <property type="protein sequence ID" value="MELO3C035153.2.1"/>
    <property type="gene ID" value="MELO3C035153.2"/>
</dbReference>
<sequence length="351" mass="39931">MPNANANVAPLLVECRLFFCQLLHISVVPPAKFSTIWKAMLILKQVEGIFEQFDDVLRISSLPYIFRVPQNKVMHRQCLMKCPRGMWFLGLDIFVGETDSRVFKRQLDIVKRDMLRQAELEKNIQKKFRSCTNIRSICCSDKATKKEQSSMNRAAITRQPYNHSSGAKSKTHVWGGQFVSQAAADTHNQMLELRAQSILEGSQPLIGDEICETILDRHSSSPSIELELANIREVNNELKTCLELVEEESNRKHEEGTDSSTCSPYGRRGLLYGLGFSFSLCMISRRTLYIANGRFDDAPLAGSLSMLHRWFMHADIPDDVDINLFALLPLDVEYLLVDYQDVVTKTTHLAL</sequence>
<dbReference type="Gramene" id="MELO3C035153.2.1">
    <property type="protein sequence ID" value="MELO3C035153.2.1"/>
    <property type="gene ID" value="MELO3C035153.2"/>
</dbReference>
<accession>A0A9I9ELV0</accession>